<evidence type="ECO:0000313" key="4">
    <source>
        <dbReference type="Proteomes" id="UP001359559"/>
    </source>
</evidence>
<dbReference type="Proteomes" id="UP001359559">
    <property type="component" value="Unassembled WGS sequence"/>
</dbReference>
<dbReference type="FunFam" id="1.25.40.10:FF:000996">
    <property type="entry name" value="Small kernel1"/>
    <property type="match status" value="1"/>
</dbReference>
<sequence>MVPLRTFTFTLTTSRFHSSATVSFPHTPLILLDLLQLCIHLRAYKLTQQSHTQILANGFAQNTFLTTRLVSAYATCGESTMSRLVFDSIETKNVYLWNSLINGYVKNHDFRQSLALFREMGLTLLPDDYTLATISKVSGELEDMVSGRLIHGKSIRIGFVSDVVVANSVISMYCRCGEFGDAMKVFDEMPQRNVGSFNVIISGCAALGNCSSTSRDDLWNFFARMRSEGFKADAFTVASLLPVCCGETRKWDYGRELHCYLVKNGLDFKMGSDVHVGSSLIDMYSRGKKVVLGRRVFDQMKNRNVYVWTAMINGYVQNGAPEDALVLLHEMQMKDEIRPNKVSLVSVLPACGLLAGLTGGKQIHGFSIRMELNDDSSLCNALIDMYSKCGGLVYARRIFNGGSYLKDAITWSTMISAYGLHGRGEEAVDTYYKMLQQGFKPDMITWVGVLSACSKSGLVDEGISIYRSVMTKYEMKPTVEICACVADMLGRSGQLNQALEFIEEMPIDPGPSVWGSLLTASVMHGNSRTRDLAYKRLLELEPENPSNYISLSNTYASYRRWDVVSEVRTMMKERGLRKVPGCSWITISGKTHSFSVADKAHPSSSLIYEMLDDLVSTMADGCADMDILT</sequence>
<dbReference type="FunFam" id="1.25.40.10:FF:000351">
    <property type="entry name" value="Pentatricopeptide repeat-containing protein"/>
    <property type="match status" value="1"/>
</dbReference>
<evidence type="ECO:0000256" key="1">
    <source>
        <dbReference type="ARBA" id="ARBA00022737"/>
    </source>
</evidence>
<reference evidence="3 4" key="1">
    <citation type="submission" date="2024-01" db="EMBL/GenBank/DDBJ databases">
        <title>The genomes of 5 underutilized Papilionoideae crops provide insights into root nodulation and disease resistance.</title>
        <authorList>
            <person name="Yuan L."/>
        </authorList>
    </citation>
    <scope>NUCLEOTIDE SEQUENCE [LARGE SCALE GENOMIC DNA]</scope>
    <source>
        <strain evidence="3">LY-2023</strain>
        <tissue evidence="3">Leaf</tissue>
    </source>
</reference>
<dbReference type="AlphaFoldDB" id="A0AAN9IL33"/>
<dbReference type="PANTHER" id="PTHR47926">
    <property type="entry name" value="PENTATRICOPEPTIDE REPEAT-CONTAINING PROTEIN"/>
    <property type="match status" value="1"/>
</dbReference>
<dbReference type="InterPro" id="IPR046960">
    <property type="entry name" value="PPR_At4g14850-like_plant"/>
</dbReference>
<dbReference type="PANTHER" id="PTHR47926:SF347">
    <property type="entry name" value="PENTATRICOPEPTIDE REPEAT-CONTAINING PROTEIN"/>
    <property type="match status" value="1"/>
</dbReference>
<evidence type="ECO:0000256" key="2">
    <source>
        <dbReference type="PROSITE-ProRule" id="PRU00708"/>
    </source>
</evidence>
<dbReference type="GO" id="GO:0009451">
    <property type="term" value="P:RNA modification"/>
    <property type="evidence" value="ECO:0007669"/>
    <property type="project" value="InterPro"/>
</dbReference>
<feature type="repeat" description="PPR" evidence="2">
    <location>
        <begin position="162"/>
        <end position="196"/>
    </location>
</feature>
<dbReference type="Pfam" id="PF01535">
    <property type="entry name" value="PPR"/>
    <property type="match status" value="1"/>
</dbReference>
<gene>
    <name evidence="3" type="ORF">RJT34_23561</name>
</gene>
<dbReference type="NCBIfam" id="TIGR00756">
    <property type="entry name" value="PPR"/>
    <property type="match status" value="4"/>
</dbReference>
<feature type="repeat" description="PPR" evidence="2">
    <location>
        <begin position="442"/>
        <end position="477"/>
    </location>
</feature>
<protein>
    <recommendedName>
        <fullName evidence="5">Pentatricopeptide repeat-containing protein</fullName>
    </recommendedName>
</protein>
<dbReference type="Pfam" id="PF13041">
    <property type="entry name" value="PPR_2"/>
    <property type="match status" value="3"/>
</dbReference>
<evidence type="ECO:0000313" key="3">
    <source>
        <dbReference type="EMBL" id="KAK7278531.1"/>
    </source>
</evidence>
<keyword evidence="1" id="KW-0677">Repeat</keyword>
<dbReference type="GO" id="GO:0003723">
    <property type="term" value="F:RNA binding"/>
    <property type="evidence" value="ECO:0007669"/>
    <property type="project" value="InterPro"/>
</dbReference>
<dbReference type="InterPro" id="IPR046848">
    <property type="entry name" value="E_motif"/>
</dbReference>
<feature type="repeat" description="PPR" evidence="2">
    <location>
        <begin position="93"/>
        <end position="123"/>
    </location>
</feature>
<dbReference type="InterPro" id="IPR011990">
    <property type="entry name" value="TPR-like_helical_dom_sf"/>
</dbReference>
<feature type="repeat" description="PPR" evidence="2">
    <location>
        <begin position="407"/>
        <end position="441"/>
    </location>
</feature>
<dbReference type="PROSITE" id="PS51375">
    <property type="entry name" value="PPR"/>
    <property type="match status" value="5"/>
</dbReference>
<name>A0AAN9IL33_CLITE</name>
<organism evidence="3 4">
    <name type="scientific">Clitoria ternatea</name>
    <name type="common">Butterfly pea</name>
    <dbReference type="NCBI Taxonomy" id="43366"/>
    <lineage>
        <taxon>Eukaryota</taxon>
        <taxon>Viridiplantae</taxon>
        <taxon>Streptophyta</taxon>
        <taxon>Embryophyta</taxon>
        <taxon>Tracheophyta</taxon>
        <taxon>Spermatophyta</taxon>
        <taxon>Magnoliopsida</taxon>
        <taxon>eudicotyledons</taxon>
        <taxon>Gunneridae</taxon>
        <taxon>Pentapetalae</taxon>
        <taxon>rosids</taxon>
        <taxon>fabids</taxon>
        <taxon>Fabales</taxon>
        <taxon>Fabaceae</taxon>
        <taxon>Papilionoideae</taxon>
        <taxon>50 kb inversion clade</taxon>
        <taxon>NPAAA clade</taxon>
        <taxon>indigoferoid/millettioid clade</taxon>
        <taxon>Phaseoleae</taxon>
        <taxon>Clitoria</taxon>
    </lineage>
</organism>
<feature type="repeat" description="PPR" evidence="2">
    <location>
        <begin position="304"/>
        <end position="334"/>
    </location>
</feature>
<dbReference type="Gene3D" id="1.25.40.10">
    <property type="entry name" value="Tetratricopeptide repeat domain"/>
    <property type="match status" value="5"/>
</dbReference>
<evidence type="ECO:0008006" key="5">
    <source>
        <dbReference type="Google" id="ProtNLM"/>
    </source>
</evidence>
<dbReference type="Pfam" id="PF20431">
    <property type="entry name" value="E_motif"/>
    <property type="match status" value="1"/>
</dbReference>
<proteinExistence type="predicted"/>
<comment type="caution">
    <text evidence="3">The sequence shown here is derived from an EMBL/GenBank/DDBJ whole genome shotgun (WGS) entry which is preliminary data.</text>
</comment>
<accession>A0AAN9IL33</accession>
<keyword evidence="4" id="KW-1185">Reference proteome</keyword>
<dbReference type="SUPFAM" id="SSF48452">
    <property type="entry name" value="TPR-like"/>
    <property type="match status" value="1"/>
</dbReference>
<dbReference type="EMBL" id="JAYKXN010000006">
    <property type="protein sequence ID" value="KAK7278531.1"/>
    <property type="molecule type" value="Genomic_DNA"/>
</dbReference>
<dbReference type="InterPro" id="IPR002885">
    <property type="entry name" value="PPR_rpt"/>
</dbReference>